<dbReference type="EMBL" id="PGOL01000343">
    <property type="protein sequence ID" value="PKI72037.1"/>
    <property type="molecule type" value="Genomic_DNA"/>
</dbReference>
<gene>
    <name evidence="1" type="ORF">CRG98_007583</name>
</gene>
<reference evidence="1 2" key="1">
    <citation type="submission" date="2017-11" db="EMBL/GenBank/DDBJ databases">
        <title>De-novo sequencing of pomegranate (Punica granatum L.) genome.</title>
        <authorList>
            <person name="Akparov Z."/>
            <person name="Amiraslanov A."/>
            <person name="Hajiyeva S."/>
            <person name="Abbasov M."/>
            <person name="Kaur K."/>
            <person name="Hamwieh A."/>
            <person name="Solovyev V."/>
            <person name="Salamov A."/>
            <person name="Braich B."/>
            <person name="Kosarev P."/>
            <person name="Mahmoud A."/>
            <person name="Hajiyev E."/>
            <person name="Babayeva S."/>
            <person name="Izzatullayeva V."/>
            <person name="Mammadov A."/>
            <person name="Mammadov A."/>
            <person name="Sharifova S."/>
            <person name="Ojaghi J."/>
            <person name="Eynullazada K."/>
            <person name="Bayramov B."/>
            <person name="Abdulazimova A."/>
            <person name="Shahmuradov I."/>
        </authorList>
    </citation>
    <scope>NUCLEOTIDE SEQUENCE [LARGE SCALE GENOMIC DNA]</scope>
    <source>
        <strain evidence="2">cv. AG2017</strain>
        <tissue evidence="1">Leaf</tissue>
    </source>
</reference>
<sequence length="92" mass="9773">MEGSRSPIGGPNPSTEVAGIFHGYRRSRPLHGGHQRPSWVPATSVEGLRSPIGGPNPSFLFDFLCMTKMKQNGKVQGMNEYAYDPAKGGGGG</sequence>
<comment type="caution">
    <text evidence="1">The sequence shown here is derived from an EMBL/GenBank/DDBJ whole genome shotgun (WGS) entry which is preliminary data.</text>
</comment>
<name>A0A2I0KU84_PUNGR</name>
<dbReference type="AlphaFoldDB" id="A0A2I0KU84"/>
<evidence type="ECO:0000313" key="1">
    <source>
        <dbReference type="EMBL" id="PKI72037.1"/>
    </source>
</evidence>
<keyword evidence="2" id="KW-1185">Reference proteome</keyword>
<organism evidence="1 2">
    <name type="scientific">Punica granatum</name>
    <name type="common">Pomegranate</name>
    <dbReference type="NCBI Taxonomy" id="22663"/>
    <lineage>
        <taxon>Eukaryota</taxon>
        <taxon>Viridiplantae</taxon>
        <taxon>Streptophyta</taxon>
        <taxon>Embryophyta</taxon>
        <taxon>Tracheophyta</taxon>
        <taxon>Spermatophyta</taxon>
        <taxon>Magnoliopsida</taxon>
        <taxon>eudicotyledons</taxon>
        <taxon>Gunneridae</taxon>
        <taxon>Pentapetalae</taxon>
        <taxon>rosids</taxon>
        <taxon>malvids</taxon>
        <taxon>Myrtales</taxon>
        <taxon>Lythraceae</taxon>
        <taxon>Punica</taxon>
    </lineage>
</organism>
<evidence type="ECO:0000313" key="2">
    <source>
        <dbReference type="Proteomes" id="UP000233551"/>
    </source>
</evidence>
<accession>A0A2I0KU84</accession>
<protein>
    <submittedName>
        <fullName evidence="1">Uncharacterized protein</fullName>
    </submittedName>
</protein>
<dbReference type="Proteomes" id="UP000233551">
    <property type="component" value="Unassembled WGS sequence"/>
</dbReference>
<proteinExistence type="predicted"/>